<dbReference type="Pfam" id="PF08220">
    <property type="entry name" value="HTH_DeoR"/>
    <property type="match status" value="1"/>
</dbReference>
<dbReference type="PANTHER" id="PTHR30363">
    <property type="entry name" value="HTH-TYPE TRANSCRIPTIONAL REGULATOR SRLR-RELATED"/>
    <property type="match status" value="1"/>
</dbReference>
<dbReference type="InterPro" id="IPR014036">
    <property type="entry name" value="DeoR-like_C"/>
</dbReference>
<dbReference type="InterPro" id="IPR036388">
    <property type="entry name" value="WH-like_DNA-bd_sf"/>
</dbReference>
<evidence type="ECO:0000256" key="1">
    <source>
        <dbReference type="ARBA" id="ARBA00023015"/>
    </source>
</evidence>
<reference evidence="5" key="1">
    <citation type="submission" date="2020-12" db="EMBL/GenBank/DDBJ databases">
        <title>Clostridium thailandense sp. nov., a novel acetogenic bacterium isolated from peat land soil in Thailand.</title>
        <authorList>
            <person name="Chaikitkaew S."/>
            <person name="Birkeland N.K."/>
        </authorList>
    </citation>
    <scope>NUCLEOTIDE SEQUENCE</scope>
    <source>
        <strain evidence="5">DSM 17425</strain>
    </source>
</reference>
<dbReference type="SMART" id="SM01134">
    <property type="entry name" value="DeoRC"/>
    <property type="match status" value="1"/>
</dbReference>
<evidence type="ECO:0000313" key="6">
    <source>
        <dbReference type="Proteomes" id="UP000622687"/>
    </source>
</evidence>
<gene>
    <name evidence="5" type="ORF">I6U51_04460</name>
</gene>
<organism evidence="5 6">
    <name type="scientific">Clostridium aciditolerans</name>
    <dbReference type="NCBI Taxonomy" id="339861"/>
    <lineage>
        <taxon>Bacteria</taxon>
        <taxon>Bacillati</taxon>
        <taxon>Bacillota</taxon>
        <taxon>Clostridia</taxon>
        <taxon>Eubacteriales</taxon>
        <taxon>Clostridiaceae</taxon>
        <taxon>Clostridium</taxon>
    </lineage>
</organism>
<dbReference type="PANTHER" id="PTHR30363:SF44">
    <property type="entry name" value="AGA OPERON TRANSCRIPTIONAL REPRESSOR-RELATED"/>
    <property type="match status" value="1"/>
</dbReference>
<keyword evidence="2" id="KW-0238">DNA-binding</keyword>
<sequence>MLAEERKDSILQMLEEEGSVKVSKLIKLFGVSIETIRRDLEALEKDGFLKRVYGGAVLKKNEIQKLNYIKREKEFIYEKKELAKTAIRYIEDGQSIALNDSTTNIELARELKKHFKELTIITNSLLITNELVDADRFTVISTGGVLNHKERAFYGEFAENLISNFVVDKAFISVSGVSLVRGITDFSPEEVQIQKKLIEISQETIVLADSSKIDTVSLIKVEDIHEVNLIITDSKLDSKILNKYLKNGIEIVNE</sequence>
<dbReference type="InterPro" id="IPR037171">
    <property type="entry name" value="NagB/RpiA_transferase-like"/>
</dbReference>
<dbReference type="GO" id="GO:0003700">
    <property type="term" value="F:DNA-binding transcription factor activity"/>
    <property type="evidence" value="ECO:0007669"/>
    <property type="project" value="InterPro"/>
</dbReference>
<dbReference type="InterPro" id="IPR018356">
    <property type="entry name" value="Tscrpt_reg_HTH_DeoR_CS"/>
</dbReference>
<comment type="caution">
    <text evidence="5">The sequence shown here is derived from an EMBL/GenBank/DDBJ whole genome shotgun (WGS) entry which is preliminary data.</text>
</comment>
<dbReference type="PRINTS" id="PR00037">
    <property type="entry name" value="HTHLACR"/>
</dbReference>
<dbReference type="GO" id="GO:0003677">
    <property type="term" value="F:DNA binding"/>
    <property type="evidence" value="ECO:0007669"/>
    <property type="project" value="UniProtKB-KW"/>
</dbReference>
<dbReference type="SMART" id="SM00420">
    <property type="entry name" value="HTH_DEOR"/>
    <property type="match status" value="1"/>
</dbReference>
<dbReference type="Gene3D" id="1.10.10.10">
    <property type="entry name" value="Winged helix-like DNA-binding domain superfamily/Winged helix DNA-binding domain"/>
    <property type="match status" value="1"/>
</dbReference>
<dbReference type="SUPFAM" id="SSF46785">
    <property type="entry name" value="Winged helix' DNA-binding domain"/>
    <property type="match status" value="1"/>
</dbReference>
<evidence type="ECO:0000313" key="5">
    <source>
        <dbReference type="EMBL" id="MBI6871960.1"/>
    </source>
</evidence>
<protein>
    <submittedName>
        <fullName evidence="5">DeoR/GlpR transcriptional regulator</fullName>
    </submittedName>
</protein>
<evidence type="ECO:0000259" key="4">
    <source>
        <dbReference type="PROSITE" id="PS51000"/>
    </source>
</evidence>
<evidence type="ECO:0000256" key="2">
    <source>
        <dbReference type="ARBA" id="ARBA00023125"/>
    </source>
</evidence>
<keyword evidence="1" id="KW-0805">Transcription regulation</keyword>
<dbReference type="SUPFAM" id="SSF100950">
    <property type="entry name" value="NagB/RpiA/CoA transferase-like"/>
    <property type="match status" value="1"/>
</dbReference>
<name>A0A934HX32_9CLOT</name>
<dbReference type="InterPro" id="IPR050313">
    <property type="entry name" value="Carb_Metab_HTH_regulators"/>
</dbReference>
<evidence type="ECO:0000256" key="3">
    <source>
        <dbReference type="ARBA" id="ARBA00023163"/>
    </source>
</evidence>
<dbReference type="Proteomes" id="UP000622687">
    <property type="component" value="Unassembled WGS sequence"/>
</dbReference>
<dbReference type="Pfam" id="PF00455">
    <property type="entry name" value="DeoRC"/>
    <property type="match status" value="1"/>
</dbReference>
<dbReference type="AlphaFoldDB" id="A0A934HX32"/>
<accession>A0A934HX32</accession>
<dbReference type="EMBL" id="JAEEGB010000005">
    <property type="protein sequence ID" value="MBI6871960.1"/>
    <property type="molecule type" value="Genomic_DNA"/>
</dbReference>
<dbReference type="PROSITE" id="PS00894">
    <property type="entry name" value="HTH_DEOR_1"/>
    <property type="match status" value="1"/>
</dbReference>
<keyword evidence="3" id="KW-0804">Transcription</keyword>
<keyword evidence="6" id="KW-1185">Reference proteome</keyword>
<feature type="domain" description="HTH deoR-type" evidence="4">
    <location>
        <begin position="3"/>
        <end position="58"/>
    </location>
</feature>
<dbReference type="Gene3D" id="3.40.50.1360">
    <property type="match status" value="1"/>
</dbReference>
<dbReference type="InterPro" id="IPR036390">
    <property type="entry name" value="WH_DNA-bd_sf"/>
</dbReference>
<proteinExistence type="predicted"/>
<dbReference type="InterPro" id="IPR001034">
    <property type="entry name" value="DeoR_HTH"/>
</dbReference>
<dbReference type="PROSITE" id="PS51000">
    <property type="entry name" value="HTH_DEOR_2"/>
    <property type="match status" value="1"/>
</dbReference>